<organism evidence="1 2">
    <name type="scientific">Lactuca saligna</name>
    <name type="common">Willowleaf lettuce</name>
    <dbReference type="NCBI Taxonomy" id="75948"/>
    <lineage>
        <taxon>Eukaryota</taxon>
        <taxon>Viridiplantae</taxon>
        <taxon>Streptophyta</taxon>
        <taxon>Embryophyta</taxon>
        <taxon>Tracheophyta</taxon>
        <taxon>Spermatophyta</taxon>
        <taxon>Magnoliopsida</taxon>
        <taxon>eudicotyledons</taxon>
        <taxon>Gunneridae</taxon>
        <taxon>Pentapetalae</taxon>
        <taxon>asterids</taxon>
        <taxon>campanulids</taxon>
        <taxon>Asterales</taxon>
        <taxon>Asteraceae</taxon>
        <taxon>Cichorioideae</taxon>
        <taxon>Cichorieae</taxon>
        <taxon>Lactucinae</taxon>
        <taxon>Lactuca</taxon>
    </lineage>
</organism>
<keyword evidence="2" id="KW-1185">Reference proteome</keyword>
<accession>A0AA35Y038</accession>
<dbReference type="EMBL" id="OX465086">
    <property type="protein sequence ID" value="CAI9261749.1"/>
    <property type="molecule type" value="Genomic_DNA"/>
</dbReference>
<evidence type="ECO:0000313" key="1">
    <source>
        <dbReference type="EMBL" id="CAI9261749.1"/>
    </source>
</evidence>
<gene>
    <name evidence="1" type="ORF">LSALG_LOCUS2523</name>
</gene>
<name>A0AA35Y038_LACSI</name>
<proteinExistence type="predicted"/>
<protein>
    <submittedName>
        <fullName evidence="1">Uncharacterized protein</fullName>
    </submittedName>
</protein>
<reference evidence="1" key="1">
    <citation type="submission" date="2023-04" db="EMBL/GenBank/DDBJ databases">
        <authorList>
            <person name="Vijverberg K."/>
            <person name="Xiong W."/>
            <person name="Schranz E."/>
        </authorList>
    </citation>
    <scope>NUCLEOTIDE SEQUENCE</scope>
</reference>
<dbReference type="AlphaFoldDB" id="A0AA35Y038"/>
<dbReference type="Proteomes" id="UP001177003">
    <property type="component" value="Chromosome 0"/>
</dbReference>
<sequence length="128" mass="14129">MVPQTRSGMSSLFILNRLLNNISSPGVVLVMAFDDDTVDEENLKNVEKSGTDELDWSLNLNNFELNLFREIISIGDIATVLQLQHHQSKSQENSTNFPATGTTATPPVDVAMNIEFTARQCNEMVVSG</sequence>
<evidence type="ECO:0000313" key="2">
    <source>
        <dbReference type="Proteomes" id="UP001177003"/>
    </source>
</evidence>